<proteinExistence type="predicted"/>
<dbReference type="AlphaFoldDB" id="A0AA35Z4B2"/>
<evidence type="ECO:0000313" key="2">
    <source>
        <dbReference type="Proteomes" id="UP001177003"/>
    </source>
</evidence>
<keyword evidence="2" id="KW-1185">Reference proteome</keyword>
<name>A0AA35Z4B2_LACSI</name>
<dbReference type="InterPro" id="IPR027417">
    <property type="entry name" value="P-loop_NTPase"/>
</dbReference>
<dbReference type="Proteomes" id="UP001177003">
    <property type="component" value="Chromosome 5"/>
</dbReference>
<protein>
    <submittedName>
        <fullName evidence="1">Uncharacterized protein</fullName>
    </submittedName>
</protein>
<reference evidence="1" key="1">
    <citation type="submission" date="2023-04" db="EMBL/GenBank/DDBJ databases">
        <authorList>
            <person name="Vijverberg K."/>
            <person name="Xiong W."/>
            <person name="Schranz E."/>
        </authorList>
    </citation>
    <scope>NUCLEOTIDE SEQUENCE</scope>
</reference>
<accession>A0AA35Z4B2</accession>
<dbReference type="Gene3D" id="3.40.50.300">
    <property type="entry name" value="P-loop containing nucleotide triphosphate hydrolases"/>
    <property type="match status" value="1"/>
</dbReference>
<dbReference type="EMBL" id="OX465081">
    <property type="protein sequence ID" value="CAI9285541.1"/>
    <property type="molecule type" value="Genomic_DNA"/>
</dbReference>
<sequence>MTESLYFIGLGENEAERPRFRLPIETICHLYMVLLQQKRFQSSFSSRLPLLFSSQASAIPAFYFIGQLKGKVLVLDFFLISKSLSFYSDFGGFVSGFGALKHYRRPDKNGEHRHRKRFPVIYLSSPPILRFCFLVSYCTFPDAFDNEKLLSVVEMLKQWKAVDIPKYDFRSYKNNISRRVS</sequence>
<gene>
    <name evidence="1" type="ORF">LSALG_LOCUS25004</name>
</gene>
<evidence type="ECO:0000313" key="1">
    <source>
        <dbReference type="EMBL" id="CAI9285541.1"/>
    </source>
</evidence>
<organism evidence="1 2">
    <name type="scientific">Lactuca saligna</name>
    <name type="common">Willowleaf lettuce</name>
    <dbReference type="NCBI Taxonomy" id="75948"/>
    <lineage>
        <taxon>Eukaryota</taxon>
        <taxon>Viridiplantae</taxon>
        <taxon>Streptophyta</taxon>
        <taxon>Embryophyta</taxon>
        <taxon>Tracheophyta</taxon>
        <taxon>Spermatophyta</taxon>
        <taxon>Magnoliopsida</taxon>
        <taxon>eudicotyledons</taxon>
        <taxon>Gunneridae</taxon>
        <taxon>Pentapetalae</taxon>
        <taxon>asterids</taxon>
        <taxon>campanulids</taxon>
        <taxon>Asterales</taxon>
        <taxon>Asteraceae</taxon>
        <taxon>Cichorioideae</taxon>
        <taxon>Cichorieae</taxon>
        <taxon>Lactucinae</taxon>
        <taxon>Lactuca</taxon>
    </lineage>
</organism>